<dbReference type="InterPro" id="IPR042521">
    <property type="entry name" value="DYRK"/>
</dbReference>
<comment type="catalytic activity">
    <reaction evidence="9">
        <text>L-threonyl-[protein] + ATP = O-phospho-L-threonyl-[protein] + ADP + H(+)</text>
        <dbReference type="Rhea" id="RHEA:46608"/>
        <dbReference type="Rhea" id="RHEA-COMP:11060"/>
        <dbReference type="Rhea" id="RHEA-COMP:11605"/>
        <dbReference type="ChEBI" id="CHEBI:15378"/>
        <dbReference type="ChEBI" id="CHEBI:30013"/>
        <dbReference type="ChEBI" id="CHEBI:30616"/>
        <dbReference type="ChEBI" id="CHEBI:61977"/>
        <dbReference type="ChEBI" id="CHEBI:456216"/>
        <dbReference type="EC" id="2.7.12.1"/>
    </reaction>
</comment>
<dbReference type="SUPFAM" id="SSF56112">
    <property type="entry name" value="Protein kinase-like (PK-like)"/>
    <property type="match status" value="4"/>
</dbReference>
<dbReference type="PANTHER" id="PTHR24058">
    <property type="entry name" value="DUAL SPECIFICITY PROTEIN KINASE"/>
    <property type="match status" value="1"/>
</dbReference>
<keyword evidence="3" id="KW-0808">Transferase</keyword>
<dbReference type="EMBL" id="JARO02009198">
    <property type="protein sequence ID" value="KPP61894.1"/>
    <property type="molecule type" value="Genomic_DNA"/>
</dbReference>
<feature type="region of interest" description="Disordered" evidence="13">
    <location>
        <begin position="887"/>
        <end position="919"/>
    </location>
</feature>
<dbReference type="Gene3D" id="1.10.510.10">
    <property type="entry name" value="Transferase(Phosphotransferase) domain 1"/>
    <property type="match status" value="4"/>
</dbReference>
<evidence type="ECO:0000256" key="12">
    <source>
        <dbReference type="SAM" id="Coils"/>
    </source>
</evidence>
<dbReference type="PROSITE" id="PS50011">
    <property type="entry name" value="PROTEIN_KINASE_DOM"/>
    <property type="match status" value="1"/>
</dbReference>
<dbReference type="GO" id="GO:0005634">
    <property type="term" value="C:nucleus"/>
    <property type="evidence" value="ECO:0007669"/>
    <property type="project" value="TreeGrafter"/>
</dbReference>
<evidence type="ECO:0000256" key="10">
    <source>
        <dbReference type="ARBA" id="ARBA00051680"/>
    </source>
</evidence>
<dbReference type="AlphaFoldDB" id="A0A0P7TLT6"/>
<evidence type="ECO:0000256" key="13">
    <source>
        <dbReference type="SAM" id="MobiDB-lite"/>
    </source>
</evidence>
<gene>
    <name evidence="15" type="ORF">Z043_119961</name>
</gene>
<keyword evidence="2" id="KW-0723">Serine/threonine-protein kinase</keyword>
<feature type="binding site" evidence="11">
    <location>
        <position position="163"/>
    </location>
    <ligand>
        <name>ATP</name>
        <dbReference type="ChEBI" id="CHEBI:30616"/>
    </ligand>
</feature>
<feature type="compositionally biased region" description="Low complexity" evidence="13">
    <location>
        <begin position="902"/>
        <end position="919"/>
    </location>
</feature>
<reference evidence="15 16" key="1">
    <citation type="submission" date="2015-08" db="EMBL/GenBank/DDBJ databases">
        <title>The genome of the Asian arowana (Scleropages formosus).</title>
        <authorList>
            <person name="Tan M.H."/>
            <person name="Gan H.M."/>
            <person name="Croft L.J."/>
            <person name="Austin C.M."/>
        </authorList>
    </citation>
    <scope>NUCLEOTIDE SEQUENCE [LARGE SCALE GENOMIC DNA]</scope>
    <source>
        <strain evidence="15">Aro1</strain>
    </source>
</reference>
<evidence type="ECO:0000256" key="4">
    <source>
        <dbReference type="ARBA" id="ARBA00022741"/>
    </source>
</evidence>
<evidence type="ECO:0000256" key="7">
    <source>
        <dbReference type="ARBA" id="ARBA00023054"/>
    </source>
</evidence>
<proteinExistence type="predicted"/>
<dbReference type="Gene3D" id="3.30.200.20">
    <property type="entry name" value="Phosphorylase Kinase, domain 1"/>
    <property type="match status" value="1"/>
</dbReference>
<comment type="catalytic activity">
    <reaction evidence="10">
        <text>L-tyrosyl-[protein] + ATP = O-phospho-L-tyrosyl-[protein] + ADP + H(+)</text>
        <dbReference type="Rhea" id="RHEA:10596"/>
        <dbReference type="Rhea" id="RHEA-COMP:10136"/>
        <dbReference type="Rhea" id="RHEA-COMP:20101"/>
        <dbReference type="ChEBI" id="CHEBI:15378"/>
        <dbReference type="ChEBI" id="CHEBI:30616"/>
        <dbReference type="ChEBI" id="CHEBI:46858"/>
        <dbReference type="ChEBI" id="CHEBI:61978"/>
        <dbReference type="ChEBI" id="CHEBI:456216"/>
        <dbReference type="EC" id="2.7.12.1"/>
    </reaction>
</comment>
<dbReference type="SMART" id="SM00220">
    <property type="entry name" value="S_TKc"/>
    <property type="match status" value="1"/>
</dbReference>
<comment type="caution">
    <text evidence="15">The sequence shown here is derived from an EMBL/GenBank/DDBJ whole genome shotgun (WGS) entry which is preliminary data.</text>
</comment>
<dbReference type="PROSITE" id="PS00107">
    <property type="entry name" value="PROTEIN_KINASE_ATP"/>
    <property type="match status" value="2"/>
</dbReference>
<dbReference type="GO" id="GO:0005856">
    <property type="term" value="C:cytoskeleton"/>
    <property type="evidence" value="ECO:0007669"/>
    <property type="project" value="TreeGrafter"/>
</dbReference>
<dbReference type="Pfam" id="PF14915">
    <property type="entry name" value="CCDC144C"/>
    <property type="match status" value="1"/>
</dbReference>
<evidence type="ECO:0000256" key="11">
    <source>
        <dbReference type="PROSITE-ProRule" id="PRU10141"/>
    </source>
</evidence>
<keyword evidence="6 11" id="KW-0067">ATP-binding</keyword>
<feature type="domain" description="Protein kinase" evidence="14">
    <location>
        <begin position="134"/>
        <end position="621"/>
    </location>
</feature>
<evidence type="ECO:0000256" key="3">
    <source>
        <dbReference type="ARBA" id="ARBA00022679"/>
    </source>
</evidence>
<dbReference type="GO" id="GO:0004674">
    <property type="term" value="F:protein serine/threonine kinase activity"/>
    <property type="evidence" value="ECO:0007669"/>
    <property type="project" value="UniProtKB-KW"/>
</dbReference>
<dbReference type="GO" id="GO:0005524">
    <property type="term" value="F:ATP binding"/>
    <property type="evidence" value="ECO:0007669"/>
    <property type="project" value="UniProtKB-UniRule"/>
</dbReference>
<dbReference type="InterPro" id="IPR039497">
    <property type="entry name" value="CC144C-like_CC_dom"/>
</dbReference>
<evidence type="ECO:0000256" key="1">
    <source>
        <dbReference type="ARBA" id="ARBA00013203"/>
    </source>
</evidence>
<dbReference type="InterPro" id="IPR050494">
    <property type="entry name" value="Ser_Thr_dual-spec_kinase"/>
</dbReference>
<evidence type="ECO:0000313" key="16">
    <source>
        <dbReference type="Proteomes" id="UP000034805"/>
    </source>
</evidence>
<protein>
    <recommendedName>
        <fullName evidence="1">dual-specificity kinase</fullName>
        <ecNumber evidence="1">2.7.12.1</ecNumber>
    </recommendedName>
</protein>
<evidence type="ECO:0000256" key="5">
    <source>
        <dbReference type="ARBA" id="ARBA00022777"/>
    </source>
</evidence>
<dbReference type="GO" id="GO:0005737">
    <property type="term" value="C:cytoplasm"/>
    <property type="evidence" value="ECO:0007669"/>
    <property type="project" value="TreeGrafter"/>
</dbReference>
<feature type="binding site" evidence="11">
    <location>
        <position position="463"/>
    </location>
    <ligand>
        <name>ATP</name>
        <dbReference type="ChEBI" id="CHEBI:30616"/>
    </ligand>
</feature>
<dbReference type="Proteomes" id="UP000034805">
    <property type="component" value="Unassembled WGS sequence"/>
</dbReference>
<dbReference type="EC" id="2.7.12.1" evidence="1"/>
<keyword evidence="4 11" id="KW-0547">Nucleotide-binding</keyword>
<comment type="catalytic activity">
    <reaction evidence="8">
        <text>L-seryl-[protein] + ATP = O-phospho-L-seryl-[protein] + ADP + H(+)</text>
        <dbReference type="Rhea" id="RHEA:17989"/>
        <dbReference type="Rhea" id="RHEA-COMP:9863"/>
        <dbReference type="Rhea" id="RHEA-COMP:11604"/>
        <dbReference type="ChEBI" id="CHEBI:15378"/>
        <dbReference type="ChEBI" id="CHEBI:29999"/>
        <dbReference type="ChEBI" id="CHEBI:30616"/>
        <dbReference type="ChEBI" id="CHEBI:83421"/>
        <dbReference type="ChEBI" id="CHEBI:456216"/>
        <dbReference type="EC" id="2.7.12.1"/>
    </reaction>
</comment>
<evidence type="ECO:0000256" key="8">
    <source>
        <dbReference type="ARBA" id="ARBA00049003"/>
    </source>
</evidence>
<dbReference type="InterPro" id="IPR017441">
    <property type="entry name" value="Protein_kinase_ATP_BS"/>
</dbReference>
<sequence length="969" mass="109997">MGSKHITNNNLHAGKQQWVQVQQMFEDNTNECMLLRAELKQKSALPQLSWSASSISPDCKLKPAHMTPVQAMKHYKPKMTQFEHREIFSYSKIFFVGQNAKKRPGVFGASNNCGYDDDQGSYIFVPHDHLAYRYEVLKVIGTGTFGQVVRVYDHKTHQQVAIKMVRNKKRFHRLKLLDVSKRVQHFISPTGYPWYCKATSLPDGSVILNAGRSSGGKVRGPPGSKKWTAALKGCDDPLFLEFLKQCLEWDPSLRMTALQALHHPWLNCCLPFYLHGFKPFFEEPVASKHVTNSPLHGEKQQRVQVQQMFENTGEHTVLRAQQNGLAPVNQTSLPTQGKHQKSALPQLGCCASTTISCDRKFRAAYMTPAQALKHYKTKLTQFEHREIFNYSKIFFVGQNAKKRPGVLGASNNCGYDDDQGSYIFVPHDHLAYRYEVLKIIGTGTFGQVVQVYDHKTHQQVAIKMIYTYIQTRFYRAPEVILGSRYGMPIDMWSFGCILVELLTGYPLFPGEDEEDQLACIIELLGMPPQKVLNVSKRAKNFISPKGYPRYCKVSTLPDGSVVLNAGRSCGGEVRGPPGTKEWKTVLKGCDDLMFLEFLKQCLEWDPSLRMTPLQALHHPWLKNGLIKPPCVDSGLMKEIPESSDYIPSVDKLALPLSLASKQTNLAEVSDANGNVHLRIQLSELAKLKQAPTYSRQEDGQPSGEGETLRDLLEDTRRRLKLSGEELAKVVSEYTEQLNALTSKLEQERKAREMLEKQERSNEAMGIAERILQQEREYWQQEKPTVEEAGLSVHTLCQQLGNELHCIALSINEKSLLVEMVHRERDQAQARLAEMETILKAINRQDSTLFLDFMKQCLDLDPSRRMTLSQALHHPWIKKCLLKPPTEDNDPIKDVPESSDEVTSLSKLLPQSSSSTKPKTNLPECKVQLIEIKNHKEFFQENHKEKLILLKTDAGLKETLQKKVEHIGLP</sequence>
<evidence type="ECO:0000256" key="9">
    <source>
        <dbReference type="ARBA" id="ARBA00049308"/>
    </source>
</evidence>
<dbReference type="GO" id="GO:0004712">
    <property type="term" value="F:protein serine/threonine/tyrosine kinase activity"/>
    <property type="evidence" value="ECO:0007669"/>
    <property type="project" value="UniProtKB-EC"/>
</dbReference>
<dbReference type="InterPro" id="IPR011009">
    <property type="entry name" value="Kinase-like_dom_sf"/>
</dbReference>
<organism evidence="15 16">
    <name type="scientific">Scleropages formosus</name>
    <name type="common">Asian bonytongue</name>
    <name type="synonym">Osteoglossum formosum</name>
    <dbReference type="NCBI Taxonomy" id="113540"/>
    <lineage>
        <taxon>Eukaryota</taxon>
        <taxon>Metazoa</taxon>
        <taxon>Chordata</taxon>
        <taxon>Craniata</taxon>
        <taxon>Vertebrata</taxon>
        <taxon>Euteleostomi</taxon>
        <taxon>Actinopterygii</taxon>
        <taxon>Neopterygii</taxon>
        <taxon>Teleostei</taxon>
        <taxon>Osteoglossocephala</taxon>
        <taxon>Osteoglossomorpha</taxon>
        <taxon>Osteoglossiformes</taxon>
        <taxon>Osteoglossidae</taxon>
        <taxon>Scleropages</taxon>
    </lineage>
</organism>
<evidence type="ECO:0000259" key="14">
    <source>
        <dbReference type="PROSITE" id="PS50011"/>
    </source>
</evidence>
<dbReference type="InterPro" id="IPR000719">
    <property type="entry name" value="Prot_kinase_dom"/>
</dbReference>
<feature type="coiled-coil region" evidence="12">
    <location>
        <begin position="817"/>
        <end position="844"/>
    </location>
</feature>
<evidence type="ECO:0000313" key="15">
    <source>
        <dbReference type="EMBL" id="KPP61894.1"/>
    </source>
</evidence>
<evidence type="ECO:0000256" key="2">
    <source>
        <dbReference type="ARBA" id="ARBA00022527"/>
    </source>
</evidence>
<evidence type="ECO:0000256" key="6">
    <source>
        <dbReference type="ARBA" id="ARBA00022840"/>
    </source>
</evidence>
<name>A0A0P7TLT6_SCLFO</name>
<keyword evidence="5 15" id="KW-0418">Kinase</keyword>
<dbReference type="Gene3D" id="3.30.10.30">
    <property type="entry name" value="DYRK"/>
    <property type="match status" value="2"/>
</dbReference>
<dbReference type="PANTHER" id="PTHR24058:SF112">
    <property type="entry name" value="DUAL SPECIFICITY TYROSINE-PHOSPHORYLATION-REGULATED KINASE 3 HOMOLOG-RELATED"/>
    <property type="match status" value="1"/>
</dbReference>
<accession>A0A0P7TLT6</accession>
<dbReference type="Pfam" id="PF00069">
    <property type="entry name" value="Pkinase"/>
    <property type="match status" value="1"/>
</dbReference>
<feature type="coiled-coil region" evidence="12">
    <location>
        <begin position="730"/>
        <end position="757"/>
    </location>
</feature>
<keyword evidence="7 12" id="KW-0175">Coiled coil</keyword>